<dbReference type="CDD" id="cd00042">
    <property type="entry name" value="CY"/>
    <property type="match status" value="1"/>
</dbReference>
<dbReference type="RefSeq" id="XP_036674202.3">
    <property type="nucleotide sequence ID" value="XM_036818307.3"/>
</dbReference>
<dbReference type="Proteomes" id="UP001652628">
    <property type="component" value="Chromosome 3"/>
</dbReference>
<evidence type="ECO:0000259" key="3">
    <source>
        <dbReference type="SMART" id="SM00043"/>
    </source>
</evidence>
<dbReference type="InterPro" id="IPR018073">
    <property type="entry name" value="Prot_inh_cystat_CS"/>
</dbReference>
<dbReference type="GeneID" id="118877889"/>
<protein>
    <submittedName>
        <fullName evidence="5">Cystatin-like protein</fullName>
    </submittedName>
</protein>
<evidence type="ECO:0000256" key="1">
    <source>
        <dbReference type="ARBA" id="ARBA00009403"/>
    </source>
</evidence>
<gene>
    <name evidence="5" type="primary">LOC118877889</name>
</gene>
<sequence length="122" mass="13283">MQAVKVIFVLSLTLAVAFGRKPLGAPKPLEGDDLAKAKDLLTNTLTKLAAGDGPKYEVVNVSSATSQLVAGSLYKFEVELSNGSDNKECTVKIWDRPWLLEKGESTNIKIQCKDEAEIDTTW</sequence>
<reference evidence="5" key="1">
    <citation type="submission" date="2025-08" db="UniProtKB">
        <authorList>
            <consortium name="RefSeq"/>
        </authorList>
    </citation>
    <scope>IDENTIFICATION</scope>
</reference>
<organism evidence="4 5">
    <name type="scientific">Drosophila suzukii</name>
    <name type="common">Spotted-wing drosophila fruit fly</name>
    <dbReference type="NCBI Taxonomy" id="28584"/>
    <lineage>
        <taxon>Eukaryota</taxon>
        <taxon>Metazoa</taxon>
        <taxon>Ecdysozoa</taxon>
        <taxon>Arthropoda</taxon>
        <taxon>Hexapoda</taxon>
        <taxon>Insecta</taxon>
        <taxon>Pterygota</taxon>
        <taxon>Neoptera</taxon>
        <taxon>Endopterygota</taxon>
        <taxon>Diptera</taxon>
        <taxon>Brachycera</taxon>
        <taxon>Muscomorpha</taxon>
        <taxon>Ephydroidea</taxon>
        <taxon>Drosophilidae</taxon>
        <taxon>Drosophila</taxon>
        <taxon>Sophophora</taxon>
    </lineage>
</organism>
<evidence type="ECO:0000256" key="2">
    <source>
        <dbReference type="SAM" id="SignalP"/>
    </source>
</evidence>
<feature type="chain" id="PRO_5046573739" evidence="2">
    <location>
        <begin position="20"/>
        <end position="122"/>
    </location>
</feature>
<evidence type="ECO:0000313" key="5">
    <source>
        <dbReference type="RefSeq" id="XP_036674202.3"/>
    </source>
</evidence>
<dbReference type="Gene3D" id="3.10.450.10">
    <property type="match status" value="1"/>
</dbReference>
<dbReference type="Pfam" id="PF00031">
    <property type="entry name" value="Cystatin"/>
    <property type="match status" value="1"/>
</dbReference>
<dbReference type="GO" id="GO:0004869">
    <property type="term" value="F:cysteine-type endopeptidase inhibitor activity"/>
    <property type="evidence" value="ECO:0007669"/>
    <property type="project" value="InterPro"/>
</dbReference>
<keyword evidence="4" id="KW-1185">Reference proteome</keyword>
<name>A0AB40A9H7_DROSZ</name>
<dbReference type="PROSITE" id="PS00287">
    <property type="entry name" value="CYSTATIN"/>
    <property type="match status" value="1"/>
</dbReference>
<dbReference type="SMART" id="SM00043">
    <property type="entry name" value="CY"/>
    <property type="match status" value="1"/>
</dbReference>
<dbReference type="InterPro" id="IPR046350">
    <property type="entry name" value="Cystatin_sf"/>
</dbReference>
<comment type="similarity">
    <text evidence="1">Belongs to the cystatin family.</text>
</comment>
<dbReference type="PANTHER" id="PTHR12319:SF2">
    <property type="entry name" value="CYSTATIN-LIKE PROTEIN-RELATED"/>
    <property type="match status" value="1"/>
</dbReference>
<dbReference type="PANTHER" id="PTHR12319">
    <property type="entry name" value="CYSTATIN-RELATED"/>
    <property type="match status" value="1"/>
</dbReference>
<dbReference type="InterPro" id="IPR000010">
    <property type="entry name" value="Cystatin_dom"/>
</dbReference>
<evidence type="ECO:0000313" key="4">
    <source>
        <dbReference type="Proteomes" id="UP001652628"/>
    </source>
</evidence>
<feature type="signal peptide" evidence="2">
    <location>
        <begin position="1"/>
        <end position="19"/>
    </location>
</feature>
<dbReference type="SUPFAM" id="SSF54403">
    <property type="entry name" value="Cystatin/monellin"/>
    <property type="match status" value="1"/>
</dbReference>
<proteinExistence type="inferred from homology"/>
<feature type="domain" description="Cystatin" evidence="3">
    <location>
        <begin position="21"/>
        <end position="113"/>
    </location>
</feature>
<dbReference type="AlphaFoldDB" id="A0AB40A9H7"/>
<dbReference type="InterPro" id="IPR053128">
    <property type="entry name" value="Cystatin-like"/>
</dbReference>
<accession>A0AB40A9H7</accession>
<keyword evidence="2" id="KW-0732">Signal</keyword>